<keyword evidence="4" id="KW-1185">Reference proteome</keyword>
<feature type="binding site" evidence="1">
    <location>
        <position position="56"/>
    </location>
    <ligand>
        <name>Zn(2+)</name>
        <dbReference type="ChEBI" id="CHEBI:29105"/>
    </ligand>
</feature>
<gene>
    <name evidence="3" type="ORF">ABXR19_02545</name>
</gene>
<proteinExistence type="inferred from homology"/>
<accession>A0ABV2TGJ6</accession>
<dbReference type="Proteomes" id="UP001549691">
    <property type="component" value="Unassembled WGS sequence"/>
</dbReference>
<dbReference type="SUPFAM" id="SSF57716">
    <property type="entry name" value="Glucocorticoid receptor-like (DNA-binding domain)"/>
    <property type="match status" value="1"/>
</dbReference>
<comment type="caution">
    <text evidence="3">The sequence shown here is derived from an EMBL/GenBank/DDBJ whole genome shotgun (WGS) entry which is preliminary data.</text>
</comment>
<keyword evidence="1" id="KW-0479">Metal-binding</keyword>
<dbReference type="Pfam" id="PF06689">
    <property type="entry name" value="zf-C4_ClpX"/>
    <property type="match status" value="1"/>
</dbReference>
<keyword evidence="1" id="KW-0143">Chaperone</keyword>
<protein>
    <submittedName>
        <fullName evidence="3">ClpX C4-type zinc finger protein</fullName>
    </submittedName>
</protein>
<feature type="binding site" evidence="1">
    <location>
        <position position="36"/>
    </location>
    <ligand>
        <name>Zn(2+)</name>
        <dbReference type="ChEBI" id="CHEBI:29105"/>
    </ligand>
</feature>
<feature type="binding site" evidence="1">
    <location>
        <position position="59"/>
    </location>
    <ligand>
        <name>Zn(2+)</name>
        <dbReference type="ChEBI" id="CHEBI:29105"/>
    </ligand>
</feature>
<comment type="similarity">
    <text evidence="1">Belongs to the ClpX chaperone family.</text>
</comment>
<evidence type="ECO:0000313" key="3">
    <source>
        <dbReference type="EMBL" id="MET7013052.1"/>
    </source>
</evidence>
<organism evidence="3 4">
    <name type="scientific">Uliginosibacterium flavum</name>
    <dbReference type="NCBI Taxonomy" id="1396831"/>
    <lineage>
        <taxon>Bacteria</taxon>
        <taxon>Pseudomonadati</taxon>
        <taxon>Pseudomonadota</taxon>
        <taxon>Betaproteobacteria</taxon>
        <taxon>Rhodocyclales</taxon>
        <taxon>Zoogloeaceae</taxon>
        <taxon>Uliginosibacterium</taxon>
    </lineage>
</organism>
<dbReference type="Gene3D" id="6.20.220.10">
    <property type="entry name" value="ClpX chaperone, C4-type zinc finger domain"/>
    <property type="match status" value="1"/>
</dbReference>
<dbReference type="InterPro" id="IPR010603">
    <property type="entry name" value="Znf_CppX_C4"/>
</dbReference>
<name>A0ABV2TGJ6_9RHOO</name>
<evidence type="ECO:0000259" key="2">
    <source>
        <dbReference type="PROSITE" id="PS51902"/>
    </source>
</evidence>
<evidence type="ECO:0000313" key="4">
    <source>
        <dbReference type="Proteomes" id="UP001549691"/>
    </source>
</evidence>
<keyword evidence="1" id="KW-0862">Zinc</keyword>
<evidence type="ECO:0000256" key="1">
    <source>
        <dbReference type="PROSITE-ProRule" id="PRU01250"/>
    </source>
</evidence>
<dbReference type="InterPro" id="IPR059188">
    <property type="entry name" value="Znf_CLPX-like"/>
</dbReference>
<dbReference type="PROSITE" id="PS51902">
    <property type="entry name" value="CLPX_ZB"/>
    <property type="match status" value="1"/>
</dbReference>
<feature type="binding site" evidence="1">
    <location>
        <position position="33"/>
    </location>
    <ligand>
        <name>Zn(2+)</name>
        <dbReference type="ChEBI" id="CHEBI:29105"/>
    </ligand>
</feature>
<feature type="domain" description="ClpX-type ZB" evidence="2">
    <location>
        <begin position="21"/>
        <end position="71"/>
    </location>
</feature>
<dbReference type="EMBL" id="JBEWZI010000002">
    <property type="protein sequence ID" value="MET7013052.1"/>
    <property type="molecule type" value="Genomic_DNA"/>
</dbReference>
<dbReference type="SMART" id="SM00994">
    <property type="entry name" value="zf-C4_ClpX"/>
    <property type="match status" value="1"/>
</dbReference>
<dbReference type="RefSeq" id="WP_354599514.1">
    <property type="nucleotide sequence ID" value="NZ_JBEWZI010000002.1"/>
</dbReference>
<sequence>MNTPNTMDFSKTMLELNDALAQLRERDEDEASCSFCGKRQSDVSMLVPGPNSVCICDLCVERAAKLIGQRA</sequence>
<reference evidence="3 4" key="1">
    <citation type="submission" date="2024-07" db="EMBL/GenBank/DDBJ databases">
        <title>Uliginosibacterium flavum JJ3220;KACC:17644.</title>
        <authorList>
            <person name="Kim M.K."/>
        </authorList>
    </citation>
    <scope>NUCLEOTIDE SEQUENCE [LARGE SCALE GENOMIC DNA]</scope>
    <source>
        <strain evidence="3 4">KACC:17644</strain>
    </source>
</reference>
<dbReference type="InterPro" id="IPR038366">
    <property type="entry name" value="Znf_CppX_C4_sf"/>
</dbReference>